<dbReference type="EC" id="3.1.2.-" evidence="3"/>
<name>A0ABT6H5J8_9BACI</name>
<dbReference type="InterPro" id="IPR050563">
    <property type="entry name" value="4-hydroxybenzoyl-CoA_TE"/>
</dbReference>
<dbReference type="Proteomes" id="UP001218246">
    <property type="component" value="Unassembled WGS sequence"/>
</dbReference>
<keyword evidence="4" id="KW-1185">Reference proteome</keyword>
<comment type="similarity">
    <text evidence="1">Belongs to the 4-hydroxybenzoyl-CoA thioesterase family.</text>
</comment>
<keyword evidence="2 3" id="KW-0378">Hydrolase</keyword>
<gene>
    <name evidence="3" type="ORF">P6P90_09745</name>
</gene>
<dbReference type="SUPFAM" id="SSF54637">
    <property type="entry name" value="Thioesterase/thiol ester dehydrase-isomerase"/>
    <property type="match status" value="1"/>
</dbReference>
<dbReference type="GO" id="GO:0016787">
    <property type="term" value="F:hydrolase activity"/>
    <property type="evidence" value="ECO:0007669"/>
    <property type="project" value="UniProtKB-KW"/>
</dbReference>
<dbReference type="PANTHER" id="PTHR31793">
    <property type="entry name" value="4-HYDROXYBENZOYL-COA THIOESTERASE FAMILY MEMBER"/>
    <property type="match status" value="1"/>
</dbReference>
<dbReference type="InterPro" id="IPR029069">
    <property type="entry name" value="HotDog_dom_sf"/>
</dbReference>
<dbReference type="EMBL" id="JARULN010000007">
    <property type="protein sequence ID" value="MDG5754252.1"/>
    <property type="molecule type" value="Genomic_DNA"/>
</dbReference>
<evidence type="ECO:0000313" key="4">
    <source>
        <dbReference type="Proteomes" id="UP001218246"/>
    </source>
</evidence>
<evidence type="ECO:0000313" key="3">
    <source>
        <dbReference type="EMBL" id="MDG5754252.1"/>
    </source>
</evidence>
<organism evidence="3 4">
    <name type="scientific">Ectobacillus antri</name>
    <dbReference type="NCBI Taxonomy" id="2486280"/>
    <lineage>
        <taxon>Bacteria</taxon>
        <taxon>Bacillati</taxon>
        <taxon>Bacillota</taxon>
        <taxon>Bacilli</taxon>
        <taxon>Bacillales</taxon>
        <taxon>Bacillaceae</taxon>
        <taxon>Ectobacillus</taxon>
    </lineage>
</organism>
<proteinExistence type="inferred from homology"/>
<sequence length="143" mass="16792">MHVSEHIIDIRYAETDQMGVVYHANYVIWLELGRTKLIEDLGLSYIQMEQDGIVSPVLDLQVTYRKAMRYGEKAIVKTWIEAVNPLRVVYGYEILNEKGELCITASTTNILVKKDTFRPVSFKKLYPDWYEIYVREQKNENIN</sequence>
<dbReference type="NCBIfam" id="TIGR00051">
    <property type="entry name" value="YbgC/FadM family acyl-CoA thioesterase"/>
    <property type="match status" value="1"/>
</dbReference>
<dbReference type="Gene3D" id="3.10.129.10">
    <property type="entry name" value="Hotdog Thioesterase"/>
    <property type="match status" value="1"/>
</dbReference>
<protein>
    <submittedName>
        <fullName evidence="3">Thioesterase family protein</fullName>
        <ecNumber evidence="3">3.1.2.-</ecNumber>
    </submittedName>
</protein>
<evidence type="ECO:0000256" key="1">
    <source>
        <dbReference type="ARBA" id="ARBA00005953"/>
    </source>
</evidence>
<comment type="caution">
    <text evidence="3">The sequence shown here is derived from an EMBL/GenBank/DDBJ whole genome shotgun (WGS) entry which is preliminary data.</text>
</comment>
<dbReference type="InterPro" id="IPR006684">
    <property type="entry name" value="YbgC/YbaW"/>
</dbReference>
<dbReference type="CDD" id="cd00586">
    <property type="entry name" value="4HBT"/>
    <property type="match status" value="1"/>
</dbReference>
<evidence type="ECO:0000256" key="2">
    <source>
        <dbReference type="ARBA" id="ARBA00022801"/>
    </source>
</evidence>
<dbReference type="PANTHER" id="PTHR31793:SF27">
    <property type="entry name" value="NOVEL THIOESTERASE SUPERFAMILY DOMAIN AND SAPOSIN A-TYPE DOMAIN CONTAINING PROTEIN (0610012H03RIK)"/>
    <property type="match status" value="1"/>
</dbReference>
<reference evidence="3 4" key="1">
    <citation type="submission" date="2023-04" db="EMBL/GenBank/DDBJ databases">
        <title>Ectobacillus antri isolated from activated sludge.</title>
        <authorList>
            <person name="Yan P."/>
            <person name="Liu X."/>
        </authorList>
    </citation>
    <scope>NUCLEOTIDE SEQUENCE [LARGE SCALE GENOMIC DNA]</scope>
    <source>
        <strain evidence="3 4">C18H</strain>
    </source>
</reference>
<accession>A0ABT6H5J8</accession>
<dbReference type="Pfam" id="PF13279">
    <property type="entry name" value="4HBT_2"/>
    <property type="match status" value="1"/>
</dbReference>
<dbReference type="RefSeq" id="WP_124563034.1">
    <property type="nucleotide sequence ID" value="NZ_JARRRY010000004.1"/>
</dbReference>
<dbReference type="PIRSF" id="PIRSF003230">
    <property type="entry name" value="YbgC"/>
    <property type="match status" value="1"/>
</dbReference>